<dbReference type="Proteomes" id="UP000239939">
    <property type="component" value="Unassembled WGS sequence"/>
</dbReference>
<dbReference type="GO" id="GO:0006313">
    <property type="term" value="P:DNA transposition"/>
    <property type="evidence" value="ECO:0007669"/>
    <property type="project" value="InterPro"/>
</dbReference>
<dbReference type="InterPro" id="IPR047650">
    <property type="entry name" value="Transpos_IS110"/>
</dbReference>
<dbReference type="PANTHER" id="PTHR33055">
    <property type="entry name" value="TRANSPOSASE FOR INSERTION SEQUENCE ELEMENT IS1111A"/>
    <property type="match status" value="1"/>
</dbReference>
<proteinExistence type="predicted"/>
<accession>A0A2S7F4B1</accession>
<comment type="caution">
    <text evidence="2">The sequence shown here is derived from an EMBL/GenBank/DDBJ whole genome shotgun (WGS) entry which is preliminary data.</text>
</comment>
<evidence type="ECO:0000313" key="3">
    <source>
        <dbReference type="Proteomes" id="UP000239939"/>
    </source>
</evidence>
<dbReference type="InterPro" id="IPR003346">
    <property type="entry name" value="Transposase_20"/>
</dbReference>
<evidence type="ECO:0000313" key="2">
    <source>
        <dbReference type="EMBL" id="PPV00125.1"/>
    </source>
</evidence>
<name>A0A2S7F4B1_9XANT</name>
<protein>
    <recommendedName>
        <fullName evidence="1">Transposase IS116/IS110/IS902 C-terminal domain-containing protein</fullName>
    </recommendedName>
</protein>
<evidence type="ECO:0000259" key="1">
    <source>
        <dbReference type="Pfam" id="PF02371"/>
    </source>
</evidence>
<sequence>MANTRTVAGVGARHDRQVGRVAPLARDSGGVRGARSIWGGRACMRQVLYMAALMAVRFTPALRHFYQRLRTQGQAGKVALVAAMRKLLVILNAEMPDQLAAGAAGCSRQLLSRGERGWVRVRSN</sequence>
<organism evidence="2 3">
    <name type="scientific">Xanthomonas populi</name>
    <dbReference type="NCBI Taxonomy" id="53414"/>
    <lineage>
        <taxon>Bacteria</taxon>
        <taxon>Pseudomonadati</taxon>
        <taxon>Pseudomonadota</taxon>
        <taxon>Gammaproteobacteria</taxon>
        <taxon>Lysobacterales</taxon>
        <taxon>Lysobacteraceae</taxon>
        <taxon>Xanthomonas</taxon>
    </lineage>
</organism>
<feature type="domain" description="Transposase IS116/IS110/IS902 C-terminal" evidence="1">
    <location>
        <begin position="20"/>
        <end position="67"/>
    </location>
</feature>
<dbReference type="EMBL" id="MDEJ01000006">
    <property type="protein sequence ID" value="PPV00125.1"/>
    <property type="molecule type" value="Genomic_DNA"/>
</dbReference>
<keyword evidence="3" id="KW-1185">Reference proteome</keyword>
<dbReference type="Pfam" id="PF02371">
    <property type="entry name" value="Transposase_20"/>
    <property type="match status" value="1"/>
</dbReference>
<gene>
    <name evidence="2" type="ORF">XpopCFBP1817_01825</name>
</gene>
<dbReference type="PANTHER" id="PTHR33055:SF13">
    <property type="entry name" value="TRANSPOSASE"/>
    <property type="match status" value="1"/>
</dbReference>
<reference evidence="3" key="1">
    <citation type="submission" date="2016-08" db="EMBL/GenBank/DDBJ databases">
        <authorList>
            <person name="Merda D."/>
            <person name="Briand M."/>
            <person name="Taghouti G."/>
            <person name="Carrere S."/>
            <person name="Gouzy J."/>
            <person name="Portier P."/>
            <person name="Jacques M.-A."/>
            <person name="Fischer-Le Saux M."/>
        </authorList>
    </citation>
    <scope>NUCLEOTIDE SEQUENCE [LARGE SCALE GENOMIC DNA]</scope>
    <source>
        <strain evidence="3">CFBP1817</strain>
    </source>
</reference>
<dbReference type="AlphaFoldDB" id="A0A2S7F4B1"/>
<dbReference type="GO" id="GO:0003677">
    <property type="term" value="F:DNA binding"/>
    <property type="evidence" value="ECO:0007669"/>
    <property type="project" value="InterPro"/>
</dbReference>
<dbReference type="GO" id="GO:0004803">
    <property type="term" value="F:transposase activity"/>
    <property type="evidence" value="ECO:0007669"/>
    <property type="project" value="InterPro"/>
</dbReference>